<dbReference type="AlphaFoldDB" id="A0A6L2MZH8"/>
<reference evidence="2" key="1">
    <citation type="journal article" date="2019" name="Sci. Rep.">
        <title>Draft genome of Tanacetum cinerariifolium, the natural source of mosquito coil.</title>
        <authorList>
            <person name="Yamashiro T."/>
            <person name="Shiraishi A."/>
            <person name="Satake H."/>
            <person name="Nakayama K."/>
        </authorList>
    </citation>
    <scope>NUCLEOTIDE SEQUENCE</scope>
</reference>
<name>A0A6L2MZH8_TANCI</name>
<evidence type="ECO:0000313" key="2">
    <source>
        <dbReference type="EMBL" id="GEU77815.1"/>
    </source>
</evidence>
<protein>
    <submittedName>
        <fullName evidence="2">Uncharacterized protein</fullName>
    </submittedName>
</protein>
<proteinExistence type="predicted"/>
<accession>A0A6L2MZH8</accession>
<dbReference type="EMBL" id="BKCJ010007549">
    <property type="protein sequence ID" value="GEU77815.1"/>
    <property type="molecule type" value="Genomic_DNA"/>
</dbReference>
<comment type="caution">
    <text evidence="2">The sequence shown here is derived from an EMBL/GenBank/DDBJ whole genome shotgun (WGS) entry which is preliminary data.</text>
</comment>
<organism evidence="2">
    <name type="scientific">Tanacetum cinerariifolium</name>
    <name type="common">Dalmatian daisy</name>
    <name type="synonym">Chrysanthemum cinerariifolium</name>
    <dbReference type="NCBI Taxonomy" id="118510"/>
    <lineage>
        <taxon>Eukaryota</taxon>
        <taxon>Viridiplantae</taxon>
        <taxon>Streptophyta</taxon>
        <taxon>Embryophyta</taxon>
        <taxon>Tracheophyta</taxon>
        <taxon>Spermatophyta</taxon>
        <taxon>Magnoliopsida</taxon>
        <taxon>eudicotyledons</taxon>
        <taxon>Gunneridae</taxon>
        <taxon>Pentapetalae</taxon>
        <taxon>asterids</taxon>
        <taxon>campanulids</taxon>
        <taxon>Asterales</taxon>
        <taxon>Asteraceae</taxon>
        <taxon>Asteroideae</taxon>
        <taxon>Anthemideae</taxon>
        <taxon>Anthemidinae</taxon>
        <taxon>Tanacetum</taxon>
    </lineage>
</organism>
<evidence type="ECO:0000256" key="1">
    <source>
        <dbReference type="SAM" id="MobiDB-lite"/>
    </source>
</evidence>
<sequence>MVGNDMYKVCGMNDTQQTHKNECRSPVSGPYIDEDQKSPLSAPSSLPRFWISLMRVMQRVATFFWPGSNFNRPKQLSVSDFYASITSEDCSYQERQPHTII</sequence>
<feature type="region of interest" description="Disordered" evidence="1">
    <location>
        <begin position="13"/>
        <end position="44"/>
    </location>
</feature>
<gene>
    <name evidence="2" type="ORF">Tci_049793</name>
</gene>